<protein>
    <submittedName>
        <fullName evidence="3">Acyltransferase family-domain-containing protein</fullName>
    </submittedName>
</protein>
<reference evidence="3 4" key="1">
    <citation type="journal article" date="2018" name="PLoS Pathog.">
        <title>Evolution of structural diversity of trichothecenes, a family of toxins produced by plant pathogenic and entomopathogenic fungi.</title>
        <authorList>
            <person name="Proctor R.H."/>
            <person name="McCormick S.P."/>
            <person name="Kim H.S."/>
            <person name="Cardoza R.E."/>
            <person name="Stanley A.M."/>
            <person name="Lindo L."/>
            <person name="Kelly A."/>
            <person name="Brown D.W."/>
            <person name="Lee T."/>
            <person name="Vaughan M.M."/>
            <person name="Alexander N.J."/>
            <person name="Busman M."/>
            <person name="Gutierrez S."/>
        </authorList>
    </citation>
    <scope>NUCLEOTIDE SEQUENCE [LARGE SCALE GENOMIC DNA]</scope>
    <source>
        <strain evidence="3 4">NRRL 13405</strain>
    </source>
</reference>
<name>A0A395MJ09_9HYPO</name>
<dbReference type="GO" id="GO:0016747">
    <property type="term" value="F:acyltransferase activity, transferring groups other than amino-acyl groups"/>
    <property type="evidence" value="ECO:0007669"/>
    <property type="project" value="InterPro"/>
</dbReference>
<keyword evidence="3" id="KW-0808">Transferase</keyword>
<sequence length="354" mass="40154">MARTSYMPLPQRESRRSEDNTSFALPHHENLSTSSLHFLSRRVRTTAATLHGVLAPSFLHRSPRNARPADIQASRVPSSTLSTDWLDGLRGVASFVVFLFHHAVWSHPSIRWGYGAKEGATSFFHLPIVCLILHGRSMVAVFFVISGYALSFSTLQSIHKKDHDKLFTRLSSSVFRRAIRLYLPSVVSASFHYMAQRFGIKQRKEHVSTFTSDTTDFLVEITSRLSPFSWTAVPIEAFYNEHLWTIPVEFRNSLVLFVTLLGLSRTKCSVRMLTITGLFFYCLVERQWDTALFMAGIVLAEANILQERYGERAFIMGDDVEKGRVEFAISPKTIQVAVNAGLRIRYLALLYVDA</sequence>
<feature type="domain" description="Acyltransferase 3" evidence="2">
    <location>
        <begin position="84"/>
        <end position="284"/>
    </location>
</feature>
<proteinExistence type="predicted"/>
<evidence type="ECO:0000256" key="1">
    <source>
        <dbReference type="SAM" id="MobiDB-lite"/>
    </source>
</evidence>
<keyword evidence="4" id="KW-1185">Reference proteome</keyword>
<gene>
    <name evidence="3" type="ORF">FIE12Z_8112</name>
</gene>
<dbReference type="PANTHER" id="PTHR23028">
    <property type="entry name" value="ACETYLTRANSFERASE"/>
    <property type="match status" value="1"/>
</dbReference>
<evidence type="ECO:0000259" key="2">
    <source>
        <dbReference type="Pfam" id="PF01757"/>
    </source>
</evidence>
<organism evidence="3 4">
    <name type="scientific">Fusarium flagelliforme</name>
    <dbReference type="NCBI Taxonomy" id="2675880"/>
    <lineage>
        <taxon>Eukaryota</taxon>
        <taxon>Fungi</taxon>
        <taxon>Dikarya</taxon>
        <taxon>Ascomycota</taxon>
        <taxon>Pezizomycotina</taxon>
        <taxon>Sordariomycetes</taxon>
        <taxon>Hypocreomycetidae</taxon>
        <taxon>Hypocreales</taxon>
        <taxon>Nectriaceae</taxon>
        <taxon>Fusarium</taxon>
        <taxon>Fusarium incarnatum-equiseti species complex</taxon>
    </lineage>
</organism>
<dbReference type="AlphaFoldDB" id="A0A395MJ09"/>
<dbReference type="EMBL" id="PXXK01000241">
    <property type="protein sequence ID" value="RFN47655.1"/>
    <property type="molecule type" value="Genomic_DNA"/>
</dbReference>
<dbReference type="STRING" id="2594813.A0A395MJ09"/>
<dbReference type="Proteomes" id="UP000265631">
    <property type="component" value="Unassembled WGS sequence"/>
</dbReference>
<feature type="region of interest" description="Disordered" evidence="1">
    <location>
        <begin position="1"/>
        <end position="20"/>
    </location>
</feature>
<comment type="caution">
    <text evidence="3">The sequence shown here is derived from an EMBL/GenBank/DDBJ whole genome shotgun (WGS) entry which is preliminary data.</text>
</comment>
<dbReference type="PANTHER" id="PTHR23028:SF134">
    <property type="entry name" value="PUTATIVE (AFU_ORTHOLOGUE AFUA_4G08520)-RELATED"/>
    <property type="match status" value="1"/>
</dbReference>
<accession>A0A395MJ09</accession>
<evidence type="ECO:0000313" key="4">
    <source>
        <dbReference type="Proteomes" id="UP000265631"/>
    </source>
</evidence>
<dbReference type="InterPro" id="IPR002656">
    <property type="entry name" value="Acyl_transf_3_dom"/>
</dbReference>
<evidence type="ECO:0000313" key="3">
    <source>
        <dbReference type="EMBL" id="RFN47655.1"/>
    </source>
</evidence>
<dbReference type="InterPro" id="IPR050879">
    <property type="entry name" value="Acyltransferase_3"/>
</dbReference>
<keyword evidence="3" id="KW-0012">Acyltransferase</keyword>
<dbReference type="Pfam" id="PF01757">
    <property type="entry name" value="Acyl_transf_3"/>
    <property type="match status" value="1"/>
</dbReference>